<evidence type="ECO:0000259" key="4">
    <source>
        <dbReference type="PROSITE" id="PS50937"/>
    </source>
</evidence>
<dbReference type="Gene3D" id="1.10.1660.10">
    <property type="match status" value="1"/>
</dbReference>
<evidence type="ECO:0000256" key="2">
    <source>
        <dbReference type="ARBA" id="ARBA00023125"/>
    </source>
</evidence>
<dbReference type="RefSeq" id="WP_273612564.1">
    <property type="nucleotide sequence ID" value="NZ_CP117416.1"/>
</dbReference>
<dbReference type="Pfam" id="PF09278">
    <property type="entry name" value="MerR-DNA-bind"/>
    <property type="match status" value="1"/>
</dbReference>
<dbReference type="EMBL" id="CP117416">
    <property type="protein sequence ID" value="WCT54010.1"/>
    <property type="molecule type" value="Genomic_DNA"/>
</dbReference>
<evidence type="ECO:0000256" key="3">
    <source>
        <dbReference type="ARBA" id="ARBA00023163"/>
    </source>
</evidence>
<dbReference type="InterPro" id="IPR047057">
    <property type="entry name" value="MerR_fam"/>
</dbReference>
<reference evidence="5 6" key="1">
    <citation type="submission" date="2023-02" db="EMBL/GenBank/DDBJ databases">
        <title>Genome sequence of Paenibacillus kyungheensis KACC 18744.</title>
        <authorList>
            <person name="Kim S."/>
            <person name="Heo J."/>
            <person name="Kwon S.-W."/>
        </authorList>
    </citation>
    <scope>NUCLEOTIDE SEQUENCE [LARGE SCALE GENOMIC DNA]</scope>
    <source>
        <strain evidence="5 6">KACC 18744</strain>
    </source>
</reference>
<dbReference type="PANTHER" id="PTHR30204:SF98">
    <property type="entry name" value="HTH-TYPE TRANSCRIPTIONAL REGULATOR ADHR"/>
    <property type="match status" value="1"/>
</dbReference>
<proteinExistence type="predicted"/>
<accession>A0AAX3LW86</accession>
<dbReference type="InterPro" id="IPR015358">
    <property type="entry name" value="Tscrpt_reg_MerR_DNA-bd"/>
</dbReference>
<evidence type="ECO:0000313" key="6">
    <source>
        <dbReference type="Proteomes" id="UP001220509"/>
    </source>
</evidence>
<organism evidence="5 6">
    <name type="scientific">Paenibacillus kyungheensis</name>
    <dbReference type="NCBI Taxonomy" id="1452732"/>
    <lineage>
        <taxon>Bacteria</taxon>
        <taxon>Bacillati</taxon>
        <taxon>Bacillota</taxon>
        <taxon>Bacilli</taxon>
        <taxon>Bacillales</taxon>
        <taxon>Paenibacillaceae</taxon>
        <taxon>Paenibacillus</taxon>
    </lineage>
</organism>
<dbReference type="CDD" id="cd01109">
    <property type="entry name" value="HTH_YyaN"/>
    <property type="match status" value="1"/>
</dbReference>
<dbReference type="InterPro" id="IPR000551">
    <property type="entry name" value="MerR-type_HTH_dom"/>
</dbReference>
<feature type="domain" description="HTH merR-type" evidence="4">
    <location>
        <begin position="10"/>
        <end position="79"/>
    </location>
</feature>
<gene>
    <name evidence="5" type="ORF">PQ456_12405</name>
</gene>
<keyword evidence="2" id="KW-0238">DNA-binding</keyword>
<sequence length="149" mass="17378">MSTIDNTEQYTTIKQASELTGLSEDTIRYYEKLGLLPYADRQPNGHRTYNKQQIQGIIFLTRLKATGMTLEQMKQYRELAVTGDSTLDTRLQILKEHHLKVQESIAQLLETQRFLEYTIEHYMETAQNPDRNSHECDAVVSERMLARHT</sequence>
<dbReference type="SUPFAM" id="SSF46955">
    <property type="entry name" value="Putative DNA-binding domain"/>
    <property type="match status" value="1"/>
</dbReference>
<evidence type="ECO:0000313" key="5">
    <source>
        <dbReference type="EMBL" id="WCT54010.1"/>
    </source>
</evidence>
<keyword evidence="3" id="KW-0804">Transcription</keyword>
<dbReference type="PANTHER" id="PTHR30204">
    <property type="entry name" value="REDOX-CYCLING DRUG-SENSING TRANSCRIPTIONAL ACTIVATOR SOXR"/>
    <property type="match status" value="1"/>
</dbReference>
<dbReference type="InterPro" id="IPR009061">
    <property type="entry name" value="DNA-bd_dom_put_sf"/>
</dbReference>
<keyword evidence="1" id="KW-0805">Transcription regulation</keyword>
<dbReference type="Proteomes" id="UP001220509">
    <property type="component" value="Chromosome"/>
</dbReference>
<dbReference type="Pfam" id="PF00376">
    <property type="entry name" value="MerR"/>
    <property type="match status" value="1"/>
</dbReference>
<evidence type="ECO:0000256" key="1">
    <source>
        <dbReference type="ARBA" id="ARBA00023015"/>
    </source>
</evidence>
<name>A0AAX3LW86_9BACL</name>
<dbReference type="PRINTS" id="PR00040">
    <property type="entry name" value="HTHMERR"/>
</dbReference>
<dbReference type="GO" id="GO:0003700">
    <property type="term" value="F:DNA-binding transcription factor activity"/>
    <property type="evidence" value="ECO:0007669"/>
    <property type="project" value="InterPro"/>
</dbReference>
<dbReference type="SMART" id="SM00422">
    <property type="entry name" value="HTH_MERR"/>
    <property type="match status" value="1"/>
</dbReference>
<dbReference type="AlphaFoldDB" id="A0AAX3LW86"/>
<keyword evidence="6" id="KW-1185">Reference proteome</keyword>
<dbReference type="PROSITE" id="PS50937">
    <property type="entry name" value="HTH_MERR_2"/>
    <property type="match status" value="1"/>
</dbReference>
<protein>
    <submittedName>
        <fullName evidence="5">MerR family transcriptional regulator</fullName>
    </submittedName>
</protein>
<dbReference type="GO" id="GO:0003677">
    <property type="term" value="F:DNA binding"/>
    <property type="evidence" value="ECO:0007669"/>
    <property type="project" value="UniProtKB-KW"/>
</dbReference>
<dbReference type="KEGG" id="pka:PQ456_12405"/>